<name>A0A1H7QY31_9RHOB</name>
<dbReference type="PANTHER" id="PTHR15462:SF8">
    <property type="entry name" value="SERINE PROTEASE"/>
    <property type="match status" value="1"/>
</dbReference>
<dbReference type="SMART" id="SM00020">
    <property type="entry name" value="Tryp_SPc"/>
    <property type="match status" value="1"/>
</dbReference>
<feature type="chain" id="PRO_5011714665" evidence="2">
    <location>
        <begin position="25"/>
        <end position="269"/>
    </location>
</feature>
<evidence type="ECO:0000313" key="5">
    <source>
        <dbReference type="Proteomes" id="UP000199283"/>
    </source>
</evidence>
<accession>A0A1H7QY31</accession>
<feature type="domain" description="Peptidase S1" evidence="3">
    <location>
        <begin position="14"/>
        <end position="268"/>
    </location>
</feature>
<dbReference type="InterPro" id="IPR001254">
    <property type="entry name" value="Trypsin_dom"/>
</dbReference>
<dbReference type="RefSeq" id="WP_092763905.1">
    <property type="nucleotide sequence ID" value="NZ_FNZQ01000006.1"/>
</dbReference>
<dbReference type="GO" id="GO:0006508">
    <property type="term" value="P:proteolysis"/>
    <property type="evidence" value="ECO:0007669"/>
    <property type="project" value="InterPro"/>
</dbReference>
<dbReference type="InterPro" id="IPR009003">
    <property type="entry name" value="Peptidase_S1_PA"/>
</dbReference>
<dbReference type="InterPro" id="IPR018114">
    <property type="entry name" value="TRYPSIN_HIS"/>
</dbReference>
<reference evidence="4 5" key="1">
    <citation type="submission" date="2016-10" db="EMBL/GenBank/DDBJ databases">
        <authorList>
            <person name="de Groot N.N."/>
        </authorList>
    </citation>
    <scope>NUCLEOTIDE SEQUENCE [LARGE SCALE GENOMIC DNA]</scope>
    <source>
        <strain evidence="4 5">DSM 14858</strain>
    </source>
</reference>
<evidence type="ECO:0000313" key="4">
    <source>
        <dbReference type="EMBL" id="SEL52555.1"/>
    </source>
</evidence>
<dbReference type="GO" id="GO:0004252">
    <property type="term" value="F:serine-type endopeptidase activity"/>
    <property type="evidence" value="ECO:0007669"/>
    <property type="project" value="InterPro"/>
</dbReference>
<evidence type="ECO:0000256" key="2">
    <source>
        <dbReference type="SAM" id="SignalP"/>
    </source>
</evidence>
<dbReference type="InterPro" id="IPR050966">
    <property type="entry name" value="Glutamyl_endopeptidase"/>
</dbReference>
<dbReference type="OrthoDB" id="267336at2"/>
<dbReference type="AlphaFoldDB" id="A0A1H7QY31"/>
<evidence type="ECO:0000256" key="1">
    <source>
        <dbReference type="ARBA" id="ARBA00022729"/>
    </source>
</evidence>
<dbReference type="STRING" id="188906.SAMN04488526_2860"/>
<organism evidence="4 5">
    <name type="scientific">Jannaschia helgolandensis</name>
    <dbReference type="NCBI Taxonomy" id="188906"/>
    <lineage>
        <taxon>Bacteria</taxon>
        <taxon>Pseudomonadati</taxon>
        <taxon>Pseudomonadota</taxon>
        <taxon>Alphaproteobacteria</taxon>
        <taxon>Rhodobacterales</taxon>
        <taxon>Roseobacteraceae</taxon>
        <taxon>Jannaschia</taxon>
    </lineage>
</organism>
<dbReference type="Pfam" id="PF00089">
    <property type="entry name" value="Trypsin"/>
    <property type="match status" value="1"/>
</dbReference>
<evidence type="ECO:0000259" key="3">
    <source>
        <dbReference type="PROSITE" id="PS50240"/>
    </source>
</evidence>
<dbReference type="InterPro" id="IPR043504">
    <property type="entry name" value="Peptidase_S1_PA_chymotrypsin"/>
</dbReference>
<dbReference type="EMBL" id="FNZQ01000006">
    <property type="protein sequence ID" value="SEL52555.1"/>
    <property type="molecule type" value="Genomic_DNA"/>
</dbReference>
<dbReference type="Proteomes" id="UP000199283">
    <property type="component" value="Unassembled WGS sequence"/>
</dbReference>
<dbReference type="SUPFAM" id="SSF50494">
    <property type="entry name" value="Trypsin-like serine proteases"/>
    <property type="match status" value="1"/>
</dbReference>
<dbReference type="PROSITE" id="PS00134">
    <property type="entry name" value="TRYPSIN_HIS"/>
    <property type="match status" value="1"/>
</dbReference>
<feature type="signal peptide" evidence="2">
    <location>
        <begin position="1"/>
        <end position="24"/>
    </location>
</feature>
<protein>
    <submittedName>
        <fullName evidence="4">V8-like Glu-specific endopeptidase</fullName>
    </submittedName>
</protein>
<dbReference type="PROSITE" id="PS50240">
    <property type="entry name" value="TRYPSIN_DOM"/>
    <property type="match status" value="1"/>
</dbReference>
<dbReference type="PANTHER" id="PTHR15462">
    <property type="entry name" value="SERINE PROTEASE"/>
    <property type="match status" value="1"/>
</dbReference>
<gene>
    <name evidence="4" type="ORF">SAMN04488526_2860</name>
</gene>
<proteinExistence type="predicted"/>
<keyword evidence="5" id="KW-1185">Reference proteome</keyword>
<sequence length="269" mass="29122">MIRMFKTIAAVIVVIGAGLAPAFAESPLHSLRTADQNRGWEGVGRLNFGETGFCTAAMITADVVLTAAHCLYDPDTGDRINAEDIEFQAGLRLGRAEAYRGIRRVVIHPDYDFSDQTRLNRVGSDLALLELDRPVRLGHVRPFRTQVRVEAGQTVQVVSYGRDRADAPSRESECTILARDDEILVLSCEVEFGSSGAPVFAVYEDEIRIVSVISAKARWEGQDVSLAAVMEGELDALIGEFARTPAFGPVGKRVVAGGSTNGVQDTASR</sequence>
<keyword evidence="1 2" id="KW-0732">Signal</keyword>
<dbReference type="Gene3D" id="2.40.10.10">
    <property type="entry name" value="Trypsin-like serine proteases"/>
    <property type="match status" value="2"/>
</dbReference>